<dbReference type="Pfam" id="PF04309">
    <property type="entry name" value="G3P_antiterm"/>
    <property type="match status" value="1"/>
</dbReference>
<dbReference type="SUPFAM" id="SSF110391">
    <property type="entry name" value="GlpP-like"/>
    <property type="match status" value="1"/>
</dbReference>
<dbReference type="eggNOG" id="COG1954">
    <property type="taxonomic scope" value="Bacteria"/>
</dbReference>
<dbReference type="STRING" id="638302.HMPREF0908_1907"/>
<sequence length="187" mass="20783">MDRTFTVIPSVRDIRHLDRALKSSQGEILLSTVSHIGNLAELTTQCHKNGQEVIVNHELIGGLGTDAIAFEMLKKAYKVDTVIGSNAYHISRARSAGLKTIWKVALLDSLSLEMAFRSIEVTKPDAIELRPAVCAYDFLGQFHKVFSGRIFASGFIDRSEFAERLCQRGFDGVMTSTQSMWGWCSPD</sequence>
<name>C4V607_9FIRM</name>
<protein>
    <submittedName>
        <fullName evidence="1">Glycerol-3-phosphate responsive antiterminator</fullName>
    </submittedName>
</protein>
<accession>C4V607</accession>
<dbReference type="AlphaFoldDB" id="C4V607"/>
<dbReference type="OrthoDB" id="9799580at2"/>
<organism evidence="1 2">
    <name type="scientific">Selenomonas flueggei ATCC 43531</name>
    <dbReference type="NCBI Taxonomy" id="638302"/>
    <lineage>
        <taxon>Bacteria</taxon>
        <taxon>Bacillati</taxon>
        <taxon>Bacillota</taxon>
        <taxon>Negativicutes</taxon>
        <taxon>Selenomonadales</taxon>
        <taxon>Selenomonadaceae</taxon>
        <taxon>Selenomonas</taxon>
    </lineage>
</organism>
<proteinExistence type="predicted"/>
<dbReference type="Gene3D" id="3.20.20.70">
    <property type="entry name" value="Aldolase class I"/>
    <property type="match status" value="1"/>
</dbReference>
<dbReference type="PANTHER" id="PTHR35787:SF1">
    <property type="entry name" value="GLYCEROL UPTAKE OPERON ANTITERMINATOR REGULATORY PROTEIN"/>
    <property type="match status" value="1"/>
</dbReference>
<evidence type="ECO:0000313" key="2">
    <source>
        <dbReference type="Proteomes" id="UP000005309"/>
    </source>
</evidence>
<gene>
    <name evidence="1" type="primary">glpP</name>
    <name evidence="1" type="ORF">HMPREF0908_1907</name>
</gene>
<dbReference type="PANTHER" id="PTHR35787">
    <property type="entry name" value="GLYCEROL UPTAKE OPERON ANTITERMINATOR REGULATORY PROTEIN"/>
    <property type="match status" value="1"/>
</dbReference>
<dbReference type="GO" id="GO:0006071">
    <property type="term" value="P:glycerol metabolic process"/>
    <property type="evidence" value="ECO:0007669"/>
    <property type="project" value="InterPro"/>
</dbReference>
<dbReference type="Proteomes" id="UP000005309">
    <property type="component" value="Unassembled WGS sequence"/>
</dbReference>
<keyword evidence="2" id="KW-1185">Reference proteome</keyword>
<evidence type="ECO:0000313" key="1">
    <source>
        <dbReference type="EMBL" id="EEQ47605.1"/>
    </source>
</evidence>
<comment type="caution">
    <text evidence="1">The sequence shown here is derived from an EMBL/GenBank/DDBJ whole genome shotgun (WGS) entry which is preliminary data.</text>
</comment>
<reference evidence="1 2" key="1">
    <citation type="submission" date="2009-04" db="EMBL/GenBank/DDBJ databases">
        <authorList>
            <person name="Qin X."/>
            <person name="Bachman B."/>
            <person name="Battles P."/>
            <person name="Bell A."/>
            <person name="Bess C."/>
            <person name="Bickham C."/>
            <person name="Chaboub L."/>
            <person name="Chen D."/>
            <person name="Coyle M."/>
            <person name="Deiros D.R."/>
            <person name="Dinh H."/>
            <person name="Forbes L."/>
            <person name="Fowler G."/>
            <person name="Francisco L."/>
            <person name="Fu Q."/>
            <person name="Gubbala S."/>
            <person name="Hale W."/>
            <person name="Han Y."/>
            <person name="Hemphill L."/>
            <person name="Highlander S.K."/>
            <person name="Hirani K."/>
            <person name="Hogues M."/>
            <person name="Jackson L."/>
            <person name="Jakkamsetti A."/>
            <person name="Javaid M."/>
            <person name="Jiang H."/>
            <person name="Korchina V."/>
            <person name="Kovar C."/>
            <person name="Lara F."/>
            <person name="Lee S."/>
            <person name="Mata R."/>
            <person name="Mathew T."/>
            <person name="Moen C."/>
            <person name="Morales K."/>
            <person name="Munidasa M."/>
            <person name="Nazareth L."/>
            <person name="Ngo R."/>
            <person name="Nguyen L."/>
            <person name="Okwuonu G."/>
            <person name="Ongeri F."/>
            <person name="Patil S."/>
            <person name="Petrosino J."/>
            <person name="Pham C."/>
            <person name="Pham P."/>
            <person name="Pu L.-L."/>
            <person name="Puazo M."/>
            <person name="Raj R."/>
            <person name="Reid J."/>
            <person name="Rouhana J."/>
            <person name="Saada N."/>
            <person name="Shang Y."/>
            <person name="Simmons D."/>
            <person name="Thornton R."/>
            <person name="Warren J."/>
            <person name="Weissenberger G."/>
            <person name="Zhang J."/>
            <person name="Zhang L."/>
            <person name="Zhou C."/>
            <person name="Zhu D."/>
            <person name="Muzny D."/>
            <person name="Worley K."/>
            <person name="Gibbs R."/>
        </authorList>
    </citation>
    <scope>NUCLEOTIDE SEQUENCE [LARGE SCALE GENOMIC DNA]</scope>
    <source>
        <strain evidence="1 2">ATCC 43531</strain>
    </source>
</reference>
<dbReference type="EMBL" id="ACLA01000033">
    <property type="protein sequence ID" value="EEQ47605.1"/>
    <property type="molecule type" value="Genomic_DNA"/>
</dbReference>
<dbReference type="PIRSF" id="PIRSF016897">
    <property type="entry name" value="GlpP"/>
    <property type="match status" value="1"/>
</dbReference>
<dbReference type="GO" id="GO:0006355">
    <property type="term" value="P:regulation of DNA-templated transcription"/>
    <property type="evidence" value="ECO:0007669"/>
    <property type="project" value="InterPro"/>
</dbReference>
<dbReference type="RefSeq" id="WP_006691034.1">
    <property type="nucleotide sequence ID" value="NZ_GG694008.1"/>
</dbReference>
<dbReference type="InterPro" id="IPR013785">
    <property type="entry name" value="Aldolase_TIM"/>
</dbReference>
<dbReference type="InterPro" id="IPR006699">
    <property type="entry name" value="GlpP"/>
</dbReference>
<dbReference type="HOGENOM" id="CLU_111516_2_0_9"/>